<feature type="domain" description="Fibronectin type-III" evidence="33">
    <location>
        <begin position="1676"/>
        <end position="1767"/>
    </location>
</feature>
<evidence type="ECO:0000256" key="22">
    <source>
        <dbReference type="ARBA" id="ARBA00023157"/>
    </source>
</evidence>
<keyword evidence="16" id="KW-0677">Repeat</keyword>
<dbReference type="InterPro" id="IPR036055">
    <property type="entry name" value="LDL_receptor-like_sf"/>
</dbReference>
<dbReference type="InterPro" id="IPR011042">
    <property type="entry name" value="6-blade_b-propeller_TolB-like"/>
</dbReference>
<evidence type="ECO:0000256" key="4">
    <source>
        <dbReference type="ARBA" id="ARBA00004251"/>
    </source>
</evidence>
<comment type="subcellular location">
    <subcellularLocation>
        <location evidence="4">Cell membrane</location>
        <topology evidence="4">Single-pass type I membrane protein</topology>
    </subcellularLocation>
    <subcellularLocation>
        <location evidence="3">Cytoplasmic vesicle</location>
        <location evidence="3">Secretory vesicle membrane</location>
        <topology evidence="3">Single-pass type I membrane protein</topology>
    </subcellularLocation>
    <subcellularLocation>
        <location evidence="2">Early endosome membrane</location>
        <topology evidence="2">Single-pass type I membrane protein</topology>
    </subcellularLocation>
    <subcellularLocation>
        <location evidence="1">Endoplasmic reticulum membrane</location>
        <topology evidence="1">Single-pass type I membrane protein</topology>
    </subcellularLocation>
    <subcellularLocation>
        <location evidence="7">Endosome</location>
        <location evidence="7">Multivesicular body membrane</location>
        <topology evidence="7">Single-pass type I membrane protein</topology>
    </subcellularLocation>
    <subcellularLocation>
        <location evidence="5">Golgi apparatus</location>
        <location evidence="5">trans-Golgi network membrane</location>
        <topology evidence="5">Single-pass type I membrane protein</topology>
    </subcellularLocation>
    <subcellularLocation>
        <location evidence="6">Recycling endosome membrane</location>
        <topology evidence="6">Single-pass type I membrane protein</topology>
    </subcellularLocation>
</comment>
<dbReference type="Gene3D" id="2.130.10.10">
    <property type="entry name" value="YVTN repeat-like/Quinoprotein amine dehydrogenase"/>
    <property type="match status" value="1"/>
</dbReference>
<feature type="disulfide bond" evidence="28">
    <location>
        <begin position="1253"/>
        <end position="1268"/>
    </location>
</feature>
<dbReference type="PANTHER" id="PTHR12106">
    <property type="entry name" value="SORTILIN RELATED"/>
    <property type="match status" value="1"/>
</dbReference>
<feature type="disulfide bond" evidence="28">
    <location>
        <begin position="1160"/>
        <end position="1178"/>
    </location>
</feature>
<feature type="disulfide bond" evidence="28">
    <location>
        <begin position="1413"/>
        <end position="1428"/>
    </location>
</feature>
<evidence type="ECO:0000256" key="18">
    <source>
        <dbReference type="ARBA" id="ARBA00022824"/>
    </source>
</evidence>
<feature type="disulfide bond" evidence="28">
    <location>
        <begin position="1372"/>
        <end position="1387"/>
    </location>
</feature>
<feature type="repeat" description="LDL-receptor class B" evidence="29">
    <location>
        <begin position="919"/>
        <end position="961"/>
    </location>
</feature>
<feature type="disulfide bond" evidence="28">
    <location>
        <begin position="1294"/>
        <end position="1306"/>
    </location>
</feature>
<dbReference type="InterPro" id="IPR057841">
    <property type="entry name" value="FN3_SORL1"/>
</dbReference>
<dbReference type="InterPro" id="IPR006581">
    <property type="entry name" value="VPS10"/>
</dbReference>
<dbReference type="Pfam" id="PF00057">
    <property type="entry name" value="Ldl_recept_a"/>
    <property type="match status" value="9"/>
</dbReference>
<dbReference type="SMART" id="SM00602">
    <property type="entry name" value="VPS10"/>
    <property type="match status" value="1"/>
</dbReference>
<keyword evidence="18" id="KW-0256">Endoplasmic reticulum</keyword>
<evidence type="ECO:0000256" key="25">
    <source>
        <dbReference type="ARBA" id="ARBA00023329"/>
    </source>
</evidence>
<sequence>MNRNLILFFGFFYFLKVCSSQRFGQPAKYLFRAPNSAEELRTHVFHKPTDIVSGQENRIKRSVITSPASNATLNSNYSSIFQLNDSHERLSVHWAGKGSDVLICLARDRQQDAHSSSSIFISYDYGKTFEEKQAENMKISDTQPSIISMFYISPVLNSHYIFADVIHNYIFTTRDYGKSFGRHGLPFTPDVIAMHPTIPDTLLAIDKSDPAKKLWYSGDFGVSWKAIQLQVKAFYWGVVGVDPENTIFVERIEPGNVTTLLSSSDFFKTRNNTKELISHIEDFEVSDKYLFVARKQHLLGSKHRDGVLQLWVSIDRKGFKMAEFPSHLERKEIYVYDVSDGQVFVCVMHDELTTNLYISDVQKMKFSLSLQNILYVSYTNTESSFSSKERLADIHKVQGLRGVYIASQLKVGSNSTSDNLISLITYDKGGEWSLLKPPLSDRTGSPIKCNMNEGCSLHVTQKFSELYQRFRTASILSKQSAVGLIVASGVLGKSLKGHPSIFVSSDAGVTWREVLYGSYIYMVGDFGGIIVAVSSYSHQETDEVLYSTDDGETWETIKFVPKGGKPFRVYGLMTEPGEKTTTFTLFGSNKDHHQWSLVKLDLRHVFKHDCQPDDYKMWSPHSPNRSCLLGREEIYERRISHTSCYNGQNYERPVLVENCHCEREDYECDFGFKTDVANNCIRDEESEADPKQVPETCLTNSYYNRTKGYRRIPGDTCSGGNDFLYEPDKELCPMEEGAEFLLVAELNQISRLDLNSEKPELMEIPLHNVHNVVAIDYHYASHCLYWQDTNEEKIYRHCSHPEKENEAVAESNMKSVEGLALDFISNNLYFSDRERSVVEMLKIDSSVGQLRRTILNSTFIDKPRGIAVHPLKGYLFIADWSQTKPAISRSYLDGSHYEVLFDSSVVTWPNGVTVDLTDNRIFWTDAKLDYIASSGLDGKGMKYVLRDTRIVPHPFAVVVYKDWMYFDDWNKESVMMANKHDGSGKVTLAQTYGRAMDMKLFAPGIQKGSGPCSGPSNGNCTHLCVAYPNGSHVCLCPEWSLKTKLSNGSEICSCPNDSIMLPNGTCKENKSSIVCKPDEFKCANHKCISSKKLCDGINDCDDYSDEGRQCDSTCDTGKFRCKNDHCIHSTFVCDFDDDCGDMSDEQNCKYPDCGSGQFKCNNGRCIKSEYVCDFDDDCHDGSDEVNCTTPEKNCQHSEFLCKDGKQCLPQSWRCDGDADCHDGSDEVDCASITCESWQFKCGNGRCVFVSWKCDTQDDCGDNSDELNCTTSTSSLSTSTTPLPTPYSTVVPGECSNWMFKCTSGACVPFWWRCDGVNDCGDMSDEQMCGDEKDKATSTTTPRTPVPSETPDSCGENRFRCKSGTCIWSSWICDRLVDCPGGEDEENCKVEQRCGGDSFRCVHSAGCIPNKLICNGKDDCGDGSDEWGCKASNTTTKPLTCTTSQFLCVTGECVDLSRLCDKKADCPLGNDEEGCTDSSYAFKAHNLMVSRDSVGMHSFQIQWEPPVRQEHLDLEYMPSFRETTFSDWKNITWLRTLSYKFDNLTSGTDFVVTLYTKLVNHTSMAPPTEYLTVTTLCEVPDPPVNVSVHVYHAQHIMVKWSPPPSLKMITSYKIYFSPPYPALVVVVKYLETSHSIEFDFQPGVNYSFWMTSLNQNLESRKSVPVTIDFAKGAVMTPVTNLKEIYSTASAIKISWNHATQKGQGYHVQYRPDYIGERFALIENTVGTEMTLKDLAPGAKYIIKVYPFNGGFKGPDEKLEITTKGTQLPSVTLSDKRFIDSNSITFSWKAPKDPKPIKWTYGIFIFDAEINDYEFYGETNNTNYTLGHLSPCTIYVYQVRVIKPYGDGPSKSGYALTKMNRTAPPNKLKLEKVDANSMNISWEASCMQIDTSIGYRVHINNLNHQSSYYIGLAGSFLNRLSFIHQMHYGGKYKVRVKTDAPNSQYCEAVLFEAPPLPRVQQVKAMREKNGSIYVSWEEVEWPKELKRHKFSYNVRLSQEKGMSGATKYNSSKPPFFLQTHSFGWSNVYVTVNVIDEEDYSGPFSDEYDLGSDESYAAVVLSQTSLVGVVVGVLIVFALLISTLVVFVVRHRRLQRSFLSFANSHYDTRSGSATFSTGDDLDEEEESPMIRGFSDDEPLVIA</sequence>
<keyword evidence="24" id="KW-0325">Glycoprotein</keyword>
<feature type="disulfide bond" evidence="28">
    <location>
        <begin position="1241"/>
        <end position="1259"/>
    </location>
</feature>
<dbReference type="Pfam" id="PF15902">
    <property type="entry name" value="Sortilin-Vps10"/>
    <property type="match status" value="1"/>
</dbReference>
<keyword evidence="21 31" id="KW-0472">Membrane</keyword>
<feature type="compositionally biased region" description="Low complexity" evidence="30">
    <location>
        <begin position="1336"/>
        <end position="1350"/>
    </location>
</feature>
<dbReference type="PROSITE" id="PS50068">
    <property type="entry name" value="LDLRA_2"/>
    <property type="match status" value="9"/>
</dbReference>
<accession>A0AAV6V4Q1</accession>
<dbReference type="FunFam" id="4.10.400.10:FF:000065">
    <property type="entry name" value="Transmembrane protease serine 7"/>
    <property type="match status" value="1"/>
</dbReference>
<dbReference type="FunFam" id="2.120.10.30:FF:000241">
    <property type="entry name" value="Low-density lipoprotein receptor-related protein 6"/>
    <property type="match status" value="1"/>
</dbReference>
<dbReference type="Gene3D" id="3.30.60.270">
    <property type="match status" value="1"/>
</dbReference>
<evidence type="ECO:0000256" key="14">
    <source>
        <dbReference type="ARBA" id="ARBA00022692"/>
    </source>
</evidence>
<feature type="disulfide bond" evidence="28">
    <location>
        <begin position="1313"/>
        <end position="1328"/>
    </location>
</feature>
<dbReference type="Gene3D" id="4.10.400.10">
    <property type="entry name" value="Low-density Lipoprotein Receptor"/>
    <property type="match status" value="9"/>
</dbReference>
<keyword evidence="13" id="KW-0254">Endocytosis</keyword>
<feature type="disulfide bond" evidence="28">
    <location>
        <begin position="1153"/>
        <end position="1165"/>
    </location>
</feature>
<keyword evidence="10" id="KW-0813">Transport</keyword>
<feature type="signal peptide" evidence="32">
    <location>
        <begin position="1"/>
        <end position="20"/>
    </location>
</feature>
<evidence type="ECO:0000256" key="7">
    <source>
        <dbReference type="ARBA" id="ARBA00004545"/>
    </source>
</evidence>
<dbReference type="CDD" id="cd00112">
    <property type="entry name" value="LDLa"/>
    <property type="match status" value="9"/>
</dbReference>
<evidence type="ECO:0000256" key="29">
    <source>
        <dbReference type="PROSITE-ProRule" id="PRU00461"/>
    </source>
</evidence>
<dbReference type="PROSITE" id="PS51120">
    <property type="entry name" value="LDLRB"/>
    <property type="match status" value="1"/>
</dbReference>
<dbReference type="GO" id="GO:0031901">
    <property type="term" value="C:early endosome membrane"/>
    <property type="evidence" value="ECO:0007669"/>
    <property type="project" value="UniProtKB-SubCell"/>
</dbReference>
<comment type="similarity">
    <text evidence="8">Belongs to the VPS10-related sortilin family. SORL1 subfamily.</text>
</comment>
<evidence type="ECO:0000256" key="6">
    <source>
        <dbReference type="ARBA" id="ARBA00004480"/>
    </source>
</evidence>
<feature type="disulfide bond" evidence="28">
    <location>
        <begin position="1360"/>
        <end position="1378"/>
    </location>
</feature>
<feature type="disulfide bond" evidence="28">
    <location>
        <begin position="1440"/>
        <end position="1452"/>
    </location>
</feature>
<dbReference type="Gene3D" id="2.10.70.80">
    <property type="match status" value="1"/>
</dbReference>
<comment type="caution">
    <text evidence="28">Lacks conserved residue(s) required for the propagation of feature annotation.</text>
</comment>
<evidence type="ECO:0000256" key="31">
    <source>
        <dbReference type="SAM" id="Phobius"/>
    </source>
</evidence>
<dbReference type="InterPro" id="IPR031777">
    <property type="entry name" value="Sortilin_C"/>
</dbReference>
<feature type="disulfide bond" evidence="28">
    <location>
        <begin position="1121"/>
        <end position="1139"/>
    </location>
</feature>
<evidence type="ECO:0000259" key="33">
    <source>
        <dbReference type="PROSITE" id="PS50853"/>
    </source>
</evidence>
<dbReference type="SUPFAM" id="SSF49265">
    <property type="entry name" value="Fibronectin type III"/>
    <property type="match status" value="3"/>
</dbReference>
<dbReference type="Proteomes" id="UP000827092">
    <property type="component" value="Unassembled WGS sequence"/>
</dbReference>
<feature type="disulfide bond" evidence="28">
    <location>
        <begin position="1082"/>
        <end position="1100"/>
    </location>
</feature>
<feature type="region of interest" description="Disordered" evidence="30">
    <location>
        <begin position="2106"/>
        <end position="2125"/>
    </location>
</feature>
<feature type="disulfide bond" evidence="28">
    <location>
        <begin position="1172"/>
        <end position="1187"/>
    </location>
</feature>
<dbReference type="SMART" id="SM00135">
    <property type="entry name" value="LY"/>
    <property type="match status" value="5"/>
</dbReference>
<feature type="disulfide bond" evidence="28">
    <location>
        <begin position="1353"/>
        <end position="1365"/>
    </location>
</feature>
<comment type="caution">
    <text evidence="34">The sequence shown here is derived from an EMBL/GenBank/DDBJ whole genome shotgun (WGS) entry which is preliminary data.</text>
</comment>
<dbReference type="InterPro" id="IPR003961">
    <property type="entry name" value="FN3_dom"/>
</dbReference>
<dbReference type="InterPro" id="IPR036116">
    <property type="entry name" value="FN3_sf"/>
</dbReference>
<dbReference type="Pfam" id="PF00058">
    <property type="entry name" value="Ldl_recept_b"/>
    <property type="match status" value="2"/>
</dbReference>
<evidence type="ECO:0000256" key="20">
    <source>
        <dbReference type="ARBA" id="ARBA00023034"/>
    </source>
</evidence>
<keyword evidence="25" id="KW-0968">Cytoplasmic vesicle</keyword>
<dbReference type="InterPro" id="IPR031778">
    <property type="entry name" value="Sortilin_N"/>
</dbReference>
<keyword evidence="11" id="KW-1003">Cell membrane</keyword>
<dbReference type="InterPro" id="IPR002172">
    <property type="entry name" value="LDrepeatLR_classA_rpt"/>
</dbReference>
<dbReference type="SMART" id="SM00060">
    <property type="entry name" value="FN3"/>
    <property type="match status" value="5"/>
</dbReference>
<dbReference type="SMART" id="SM00192">
    <property type="entry name" value="LDLa"/>
    <property type="match status" value="9"/>
</dbReference>
<dbReference type="PROSITE" id="PS01209">
    <property type="entry name" value="LDLRA_1"/>
    <property type="match status" value="5"/>
</dbReference>
<feature type="disulfide bond" evidence="28">
    <location>
        <begin position="1214"/>
        <end position="1229"/>
    </location>
</feature>
<dbReference type="GO" id="GO:0055038">
    <property type="term" value="C:recycling endosome membrane"/>
    <property type="evidence" value="ECO:0007669"/>
    <property type="project" value="UniProtKB-SubCell"/>
</dbReference>
<feature type="disulfide bond" evidence="28">
    <location>
        <begin position="1234"/>
        <end position="1246"/>
    </location>
</feature>
<dbReference type="GO" id="GO:0005886">
    <property type="term" value="C:plasma membrane"/>
    <property type="evidence" value="ECO:0007669"/>
    <property type="project" value="UniProtKB-SubCell"/>
</dbReference>
<evidence type="ECO:0000256" key="28">
    <source>
        <dbReference type="PROSITE-ProRule" id="PRU00124"/>
    </source>
</evidence>
<keyword evidence="14 31" id="KW-0812">Transmembrane</keyword>
<dbReference type="InterPro" id="IPR013783">
    <property type="entry name" value="Ig-like_fold"/>
</dbReference>
<dbReference type="Pfam" id="PF00041">
    <property type="entry name" value="fn3"/>
    <property type="match status" value="2"/>
</dbReference>
<evidence type="ECO:0000256" key="15">
    <source>
        <dbReference type="ARBA" id="ARBA00022729"/>
    </source>
</evidence>
<dbReference type="PANTHER" id="PTHR12106:SF27">
    <property type="entry name" value="SORTILIN-RELATED RECEPTOR"/>
    <property type="match status" value="1"/>
</dbReference>
<dbReference type="GO" id="GO:0005794">
    <property type="term" value="C:Golgi apparatus"/>
    <property type="evidence" value="ECO:0007669"/>
    <property type="project" value="UniProtKB-SubCell"/>
</dbReference>
<feature type="region of interest" description="Disordered" evidence="30">
    <location>
        <begin position="1330"/>
        <end position="1350"/>
    </location>
</feature>
<name>A0AAV6V4Q1_9ARAC</name>
<dbReference type="GO" id="GO:0006892">
    <property type="term" value="P:post-Golgi vesicle-mediated transport"/>
    <property type="evidence" value="ECO:0007669"/>
    <property type="project" value="TreeGrafter"/>
</dbReference>
<dbReference type="InterPro" id="IPR050310">
    <property type="entry name" value="VPS10-sortilin"/>
</dbReference>
<evidence type="ECO:0000256" key="11">
    <source>
        <dbReference type="ARBA" id="ARBA00022475"/>
    </source>
</evidence>
<keyword evidence="35" id="KW-1185">Reference proteome</keyword>
<dbReference type="PROSITE" id="PS50853">
    <property type="entry name" value="FN3"/>
    <property type="match status" value="4"/>
</dbReference>
<dbReference type="InterPro" id="IPR015943">
    <property type="entry name" value="WD40/YVTN_repeat-like_dom_sf"/>
</dbReference>
<keyword evidence="20" id="KW-0333">Golgi apparatus</keyword>
<protein>
    <recommendedName>
        <fullName evidence="9">Sortilin-related receptor</fullName>
    </recommendedName>
    <alternativeName>
        <fullName evidence="26">Low-density lipoprotein receptor relative with 11 ligand-binding repeats</fullName>
    </alternativeName>
    <alternativeName>
        <fullName evidence="27">Sorting protein-related receptor containing LDLR class A repeats</fullName>
    </alternativeName>
</protein>
<keyword evidence="12" id="KW-0245">EGF-like domain</keyword>
<gene>
    <name evidence="34" type="ORF">JTE90_014395</name>
</gene>
<evidence type="ECO:0000256" key="12">
    <source>
        <dbReference type="ARBA" id="ARBA00022536"/>
    </source>
</evidence>
<evidence type="ECO:0000256" key="13">
    <source>
        <dbReference type="ARBA" id="ARBA00022583"/>
    </source>
</evidence>
<dbReference type="Gene3D" id="2.120.10.30">
    <property type="entry name" value="TolB, C-terminal domain"/>
    <property type="match status" value="1"/>
</dbReference>
<evidence type="ECO:0000256" key="21">
    <source>
        <dbReference type="ARBA" id="ARBA00023136"/>
    </source>
</evidence>
<dbReference type="Gene3D" id="2.60.40.10">
    <property type="entry name" value="Immunoglobulins"/>
    <property type="match status" value="4"/>
</dbReference>
<dbReference type="GO" id="GO:0006897">
    <property type="term" value="P:endocytosis"/>
    <property type="evidence" value="ECO:0007669"/>
    <property type="project" value="UniProtKB-KW"/>
</dbReference>
<dbReference type="GO" id="GO:0032585">
    <property type="term" value="C:multivesicular body membrane"/>
    <property type="evidence" value="ECO:0007669"/>
    <property type="project" value="UniProtKB-SubCell"/>
</dbReference>
<dbReference type="PRINTS" id="PR00261">
    <property type="entry name" value="LDLRECEPTOR"/>
</dbReference>
<dbReference type="EMBL" id="JAFNEN010000171">
    <property type="protein sequence ID" value="KAG8190914.1"/>
    <property type="molecule type" value="Genomic_DNA"/>
</dbReference>
<evidence type="ECO:0000256" key="19">
    <source>
        <dbReference type="ARBA" id="ARBA00022989"/>
    </source>
</evidence>
<reference evidence="34 35" key="1">
    <citation type="journal article" date="2022" name="Nat. Ecol. Evol.">
        <title>A masculinizing supergene underlies an exaggerated male reproductive morph in a spider.</title>
        <authorList>
            <person name="Hendrickx F."/>
            <person name="De Corte Z."/>
            <person name="Sonet G."/>
            <person name="Van Belleghem S.M."/>
            <person name="Kostlbacher S."/>
            <person name="Vangestel C."/>
        </authorList>
    </citation>
    <scope>NUCLEOTIDE SEQUENCE [LARGE SCALE GENOMIC DNA]</scope>
    <source>
        <strain evidence="34">W744_W776</strain>
    </source>
</reference>
<evidence type="ECO:0000256" key="32">
    <source>
        <dbReference type="SAM" id="SignalP"/>
    </source>
</evidence>
<evidence type="ECO:0000256" key="8">
    <source>
        <dbReference type="ARBA" id="ARBA00007041"/>
    </source>
</evidence>
<evidence type="ECO:0000256" key="2">
    <source>
        <dbReference type="ARBA" id="ARBA00004158"/>
    </source>
</evidence>
<dbReference type="InterPro" id="IPR023415">
    <property type="entry name" value="LDLR_class-A_CS"/>
</dbReference>
<evidence type="ECO:0000256" key="9">
    <source>
        <dbReference type="ARBA" id="ARBA00013467"/>
    </source>
</evidence>
<proteinExistence type="inferred from homology"/>
<evidence type="ECO:0000256" key="1">
    <source>
        <dbReference type="ARBA" id="ARBA00004115"/>
    </source>
</evidence>
<dbReference type="GO" id="GO:0030658">
    <property type="term" value="C:transport vesicle membrane"/>
    <property type="evidence" value="ECO:0007669"/>
    <property type="project" value="UniProtKB-SubCell"/>
</dbReference>
<dbReference type="FunFam" id="4.10.400.10:FF:000034">
    <property type="entry name" value="Low-density lipoprotein receptor-related protein 2"/>
    <property type="match status" value="1"/>
</dbReference>
<evidence type="ECO:0000256" key="26">
    <source>
        <dbReference type="ARBA" id="ARBA00029896"/>
    </source>
</evidence>
<evidence type="ECO:0000256" key="30">
    <source>
        <dbReference type="SAM" id="MobiDB-lite"/>
    </source>
</evidence>
<evidence type="ECO:0000313" key="34">
    <source>
        <dbReference type="EMBL" id="KAG8190914.1"/>
    </source>
</evidence>
<evidence type="ECO:0000256" key="5">
    <source>
        <dbReference type="ARBA" id="ARBA00004393"/>
    </source>
</evidence>
<feature type="disulfide bond" evidence="28">
    <location>
        <begin position="1301"/>
        <end position="1319"/>
    </location>
</feature>
<evidence type="ECO:0000256" key="24">
    <source>
        <dbReference type="ARBA" id="ARBA00023180"/>
    </source>
</evidence>
<feature type="domain" description="Fibronectin type-III" evidence="33">
    <location>
        <begin position="1581"/>
        <end position="1672"/>
    </location>
</feature>
<feature type="domain" description="Fibronectin type-III" evidence="33">
    <location>
        <begin position="1482"/>
        <end position="1577"/>
    </location>
</feature>
<feature type="disulfide bond" evidence="28">
    <location>
        <begin position="1459"/>
        <end position="1474"/>
    </location>
</feature>
<feature type="disulfide bond" evidence="28">
    <location>
        <begin position="1075"/>
        <end position="1087"/>
    </location>
</feature>
<dbReference type="SUPFAM" id="SSF57424">
    <property type="entry name" value="LDL receptor-like module"/>
    <property type="match status" value="9"/>
</dbReference>
<feature type="disulfide bond" evidence="28">
    <location>
        <begin position="1133"/>
        <end position="1148"/>
    </location>
</feature>
<dbReference type="SUPFAM" id="SSF110296">
    <property type="entry name" value="Oligoxyloglucan reducing end-specific cellobiohydrolase"/>
    <property type="match status" value="1"/>
</dbReference>
<evidence type="ECO:0000313" key="35">
    <source>
        <dbReference type="Proteomes" id="UP000827092"/>
    </source>
</evidence>
<feature type="disulfide bond" evidence="28">
    <location>
        <begin position="1114"/>
        <end position="1126"/>
    </location>
</feature>
<keyword evidence="23" id="KW-0675">Receptor</keyword>
<dbReference type="FunFam" id="4.10.400.10:FF:000045">
    <property type="entry name" value="Low-density lipoprotein receptor-related protein 2"/>
    <property type="match status" value="1"/>
</dbReference>
<feature type="domain" description="Fibronectin type-III" evidence="33">
    <location>
        <begin position="1768"/>
        <end position="1863"/>
    </location>
</feature>
<evidence type="ECO:0000256" key="16">
    <source>
        <dbReference type="ARBA" id="ARBA00022737"/>
    </source>
</evidence>
<keyword evidence="19 31" id="KW-1133">Transmembrane helix</keyword>
<feature type="chain" id="PRO_5043989342" description="Sortilin-related receptor" evidence="32">
    <location>
        <begin position="21"/>
        <end position="2139"/>
    </location>
</feature>
<keyword evidence="15 32" id="KW-0732">Signal</keyword>
<organism evidence="34 35">
    <name type="scientific">Oedothorax gibbosus</name>
    <dbReference type="NCBI Taxonomy" id="931172"/>
    <lineage>
        <taxon>Eukaryota</taxon>
        <taxon>Metazoa</taxon>
        <taxon>Ecdysozoa</taxon>
        <taxon>Arthropoda</taxon>
        <taxon>Chelicerata</taxon>
        <taxon>Arachnida</taxon>
        <taxon>Araneae</taxon>
        <taxon>Araneomorphae</taxon>
        <taxon>Entelegynae</taxon>
        <taxon>Araneoidea</taxon>
        <taxon>Linyphiidae</taxon>
        <taxon>Erigoninae</taxon>
        <taxon>Oedothorax</taxon>
    </lineage>
</organism>
<dbReference type="SUPFAM" id="SSF63825">
    <property type="entry name" value="YWTD domain"/>
    <property type="match status" value="1"/>
</dbReference>
<evidence type="ECO:0000256" key="3">
    <source>
        <dbReference type="ARBA" id="ARBA00004212"/>
    </source>
</evidence>
<dbReference type="InterPro" id="IPR000033">
    <property type="entry name" value="LDLR_classB_rpt"/>
</dbReference>
<dbReference type="Pfam" id="PF15901">
    <property type="entry name" value="Sortilin_C"/>
    <property type="match status" value="1"/>
</dbReference>
<keyword evidence="22 28" id="KW-1015">Disulfide bond</keyword>
<feature type="transmembrane region" description="Helical" evidence="31">
    <location>
        <begin position="2063"/>
        <end position="2086"/>
    </location>
</feature>
<evidence type="ECO:0000256" key="17">
    <source>
        <dbReference type="ARBA" id="ARBA00022753"/>
    </source>
</evidence>
<evidence type="ECO:0000256" key="23">
    <source>
        <dbReference type="ARBA" id="ARBA00023170"/>
    </source>
</evidence>
<evidence type="ECO:0000256" key="27">
    <source>
        <dbReference type="ARBA" id="ARBA00032450"/>
    </source>
</evidence>
<dbReference type="FunFam" id="3.30.60.270:FF:000002">
    <property type="entry name" value="Sortilin-related receptor isoform A"/>
    <property type="match status" value="1"/>
</dbReference>
<dbReference type="Pfam" id="PF25814">
    <property type="entry name" value="fn3_SORL1"/>
    <property type="match status" value="1"/>
</dbReference>
<evidence type="ECO:0000256" key="10">
    <source>
        <dbReference type="ARBA" id="ARBA00022448"/>
    </source>
</evidence>
<keyword evidence="17" id="KW-0967">Endosome</keyword>
<dbReference type="GO" id="GO:0005789">
    <property type="term" value="C:endoplasmic reticulum membrane"/>
    <property type="evidence" value="ECO:0007669"/>
    <property type="project" value="UniProtKB-SubCell"/>
</dbReference>
<feature type="disulfide bond" evidence="28">
    <location>
        <begin position="1447"/>
        <end position="1465"/>
    </location>
</feature>
<dbReference type="CDD" id="cd00063">
    <property type="entry name" value="FN3"/>
    <property type="match status" value="4"/>
</dbReference>